<dbReference type="InterPro" id="IPR029787">
    <property type="entry name" value="Nucleotide_cyclase"/>
</dbReference>
<organism evidence="3 4">
    <name type="scientific">Trichococcus shcherbakoviae subsp. psychrophilus</name>
    <dbReference type="NCBI Taxonomy" id="2585775"/>
    <lineage>
        <taxon>Bacteria</taxon>
        <taxon>Bacillati</taxon>
        <taxon>Bacillota</taxon>
        <taxon>Bacilli</taxon>
        <taxon>Lactobacillales</taxon>
        <taxon>Carnobacteriaceae</taxon>
        <taxon>Trichococcus</taxon>
    </lineage>
</organism>
<dbReference type="CDD" id="cd01949">
    <property type="entry name" value="GGDEF"/>
    <property type="match status" value="1"/>
</dbReference>
<comment type="caution">
    <text evidence="3">The sequence shown here is derived from an EMBL/GenBank/DDBJ whole genome shotgun (WGS) entry which is preliminary data.</text>
</comment>
<dbReference type="EMBL" id="VENO01000003">
    <property type="protein sequence ID" value="TNV68425.1"/>
    <property type="molecule type" value="Genomic_DNA"/>
</dbReference>
<dbReference type="InterPro" id="IPR000160">
    <property type="entry name" value="GGDEF_dom"/>
</dbReference>
<feature type="transmembrane region" description="Helical" evidence="1">
    <location>
        <begin position="132"/>
        <end position="151"/>
    </location>
</feature>
<feature type="domain" description="GGDEF" evidence="2">
    <location>
        <begin position="246"/>
        <end position="379"/>
    </location>
</feature>
<keyword evidence="4" id="KW-1185">Reference proteome</keyword>
<gene>
    <name evidence="3" type="ORF">FHK04_09440</name>
</gene>
<feature type="transmembrane region" description="Helical" evidence="1">
    <location>
        <begin position="163"/>
        <end position="182"/>
    </location>
</feature>
<accession>A0A5C5E7F1</accession>
<dbReference type="PANTHER" id="PTHR45138">
    <property type="entry name" value="REGULATORY COMPONENTS OF SENSORY TRANSDUCTION SYSTEM"/>
    <property type="match status" value="1"/>
</dbReference>
<dbReference type="GO" id="GO:0052621">
    <property type="term" value="F:diguanylate cyclase activity"/>
    <property type="evidence" value="ECO:0007669"/>
    <property type="project" value="TreeGrafter"/>
</dbReference>
<protein>
    <submittedName>
        <fullName evidence="3">GGDEF domain-containing protein</fullName>
    </submittedName>
</protein>
<dbReference type="SMART" id="SM00267">
    <property type="entry name" value="GGDEF"/>
    <property type="match status" value="1"/>
</dbReference>
<reference evidence="3 4" key="1">
    <citation type="submission" date="2019-06" db="EMBL/GenBank/DDBJ databases">
        <title>Description Trichococcus psychrophilus sp. nov., isolated from a cold spring, by genomic and phenotypic analyses.</title>
        <authorList>
            <person name="Zakharyuk A."/>
        </authorList>
    </citation>
    <scope>NUCLEOTIDE SEQUENCE [LARGE SCALE GENOMIC DNA]</scope>
    <source>
        <strain evidence="3 4">SKBG</strain>
    </source>
</reference>
<evidence type="ECO:0000256" key="1">
    <source>
        <dbReference type="SAM" id="Phobius"/>
    </source>
</evidence>
<dbReference type="Pfam" id="PF00990">
    <property type="entry name" value="GGDEF"/>
    <property type="match status" value="1"/>
</dbReference>
<dbReference type="Proteomes" id="UP000313395">
    <property type="component" value="Unassembled WGS sequence"/>
</dbReference>
<feature type="transmembrane region" description="Helical" evidence="1">
    <location>
        <begin position="188"/>
        <end position="210"/>
    </location>
</feature>
<keyword evidence="1" id="KW-1133">Transmembrane helix</keyword>
<dbReference type="NCBIfam" id="TIGR00254">
    <property type="entry name" value="GGDEF"/>
    <property type="match status" value="1"/>
</dbReference>
<dbReference type="Gene3D" id="3.30.70.270">
    <property type="match status" value="1"/>
</dbReference>
<feature type="transmembrane region" description="Helical" evidence="1">
    <location>
        <begin position="107"/>
        <end position="126"/>
    </location>
</feature>
<evidence type="ECO:0000313" key="3">
    <source>
        <dbReference type="EMBL" id="TNV68425.1"/>
    </source>
</evidence>
<name>A0A5C5E7F1_9LACT</name>
<keyword evidence="1" id="KW-0812">Transmembrane</keyword>
<sequence>MFQVDGYSNFIQRLNKNNNLFLLMYACKECTMVSLLANIGIIFFAIYFYLRSNFGSPNQDNEKISYFIKCILLEVLVGIVLLSFSTVVLGIRYDFRFLMFCFSAKYIDWKITSSSILLLGILRFFWGNHDVAQINLVVSILLAVTLPLIAHYTKDKLNELTQLLVLVTYAMIPTIVFTNHLIADKSLVLGIFSILITSGYAATYVMHYFITDLYRLIVSASTDHLTDLKNVRTFNNDLIYVEREKKAVTLAVVDIDYFKDYNDSFGHDNGDLLLKQLAQVFNELSTFDTDFYRIGGEEFGVIIDTPNQRDAEEFIHDLQEIVAHRKFYTTSGEPVSVTISVGVAHNRTGETLKKTLKRADVALYKAKKGGRNQVVVSFPH</sequence>
<dbReference type="AlphaFoldDB" id="A0A5C5E7F1"/>
<dbReference type="SUPFAM" id="SSF55073">
    <property type="entry name" value="Nucleotide cyclase"/>
    <property type="match status" value="1"/>
</dbReference>
<dbReference type="InterPro" id="IPR050469">
    <property type="entry name" value="Diguanylate_Cyclase"/>
</dbReference>
<evidence type="ECO:0000313" key="4">
    <source>
        <dbReference type="Proteomes" id="UP000313395"/>
    </source>
</evidence>
<dbReference type="PANTHER" id="PTHR45138:SF9">
    <property type="entry name" value="DIGUANYLATE CYCLASE DGCM-RELATED"/>
    <property type="match status" value="1"/>
</dbReference>
<feature type="transmembrane region" description="Helical" evidence="1">
    <location>
        <begin position="66"/>
        <end position="95"/>
    </location>
</feature>
<evidence type="ECO:0000259" key="2">
    <source>
        <dbReference type="PROSITE" id="PS50887"/>
    </source>
</evidence>
<keyword evidence="1" id="KW-0472">Membrane</keyword>
<proteinExistence type="predicted"/>
<feature type="transmembrane region" description="Helical" evidence="1">
    <location>
        <begin position="20"/>
        <end position="46"/>
    </location>
</feature>
<dbReference type="InterPro" id="IPR043128">
    <property type="entry name" value="Rev_trsase/Diguanyl_cyclase"/>
</dbReference>
<dbReference type="PROSITE" id="PS50887">
    <property type="entry name" value="GGDEF"/>
    <property type="match status" value="1"/>
</dbReference>